<dbReference type="PRINTS" id="PR00038">
    <property type="entry name" value="HTHLUXR"/>
</dbReference>
<dbReference type="OrthoDB" id="3755432at2"/>
<dbReference type="InterPro" id="IPR000792">
    <property type="entry name" value="Tscrpt_reg_LuxR_C"/>
</dbReference>
<evidence type="ECO:0000256" key="1">
    <source>
        <dbReference type="SAM" id="MobiDB-lite"/>
    </source>
</evidence>
<dbReference type="InParanoid" id="A0A4R5CRV6"/>
<feature type="region of interest" description="Disordered" evidence="1">
    <location>
        <begin position="817"/>
        <end position="847"/>
    </location>
</feature>
<dbReference type="PROSITE" id="PS50043">
    <property type="entry name" value="HTH_LUXR_2"/>
    <property type="match status" value="1"/>
</dbReference>
<name>A0A4R5CRV6_9ACTN</name>
<dbReference type="Gene3D" id="1.25.40.10">
    <property type="entry name" value="Tetratricopeptide repeat domain"/>
    <property type="match status" value="1"/>
</dbReference>
<proteinExistence type="predicted"/>
<dbReference type="PANTHER" id="PTHR47691">
    <property type="entry name" value="REGULATOR-RELATED"/>
    <property type="match status" value="1"/>
</dbReference>
<feature type="compositionally biased region" description="Polar residues" evidence="1">
    <location>
        <begin position="826"/>
        <end position="838"/>
    </location>
</feature>
<dbReference type="InterPro" id="IPR011990">
    <property type="entry name" value="TPR-like_helical_dom_sf"/>
</dbReference>
<protein>
    <recommendedName>
        <fullName evidence="2">HTH luxR-type domain-containing protein</fullName>
    </recommendedName>
</protein>
<dbReference type="SUPFAM" id="SSF46894">
    <property type="entry name" value="C-terminal effector domain of the bipartite response regulators"/>
    <property type="match status" value="1"/>
</dbReference>
<dbReference type="GO" id="GO:0003677">
    <property type="term" value="F:DNA binding"/>
    <property type="evidence" value="ECO:0007669"/>
    <property type="project" value="InterPro"/>
</dbReference>
<reference evidence="3 4" key="1">
    <citation type="submission" date="2019-03" db="EMBL/GenBank/DDBJ databases">
        <title>Draft genome sequences of novel Actinobacteria.</title>
        <authorList>
            <person name="Sahin N."/>
            <person name="Ay H."/>
            <person name="Saygin H."/>
        </authorList>
    </citation>
    <scope>NUCLEOTIDE SEQUENCE [LARGE SCALE GENOMIC DNA]</scope>
    <source>
        <strain evidence="3 4">5K138</strain>
    </source>
</reference>
<sequence>MARQDGGLAEQLARNGVTEREAEVLSAVSERLRNRAIAERLHISVRTVESHVAALMRKFGVTDRAALGEIGVELRRSAVLDVTLPAPLTSLVGRADELAELTVLAGAHRLVTLIGPAGVGKTRLALHVASQQAASTPDGVRLADLAPVGPELVGDTVARALGVVPQPGWPLRDVLRETAGAMRCLLVVDNCEHVIAEAAEIVSDLLTAGSRLRVIATSREPLGVPGEVTYQVHPLPVPDPPAARSAGTAGTYAAVRLFADRAATAAPGFALTDANAASVAALCQRLDGLPLAIELAASRVRSFDPAALVEHLDERFELLSAGTRTALPRQQTLRGAIDWSYRLLDHDERALFDRLGVFPADFDYAAVAVVCWVDAPSAAAVITLLPALVDKSLVSALGRDARRYRLLETIRLYAAERLTASASEAVTRQRHATHYLAFAEDAAERLRTTEQRAWLDRLTTEQPNLRAALDRCIVDGDIESAWRWIAALERFWDISGQRREAQEWVQRARALGHPPATRQVVAGVAAASALLQPTDARAAFDLADQAADLAVDLDDLTRARAARAVGMGAIWVQGELVLPALNDALAFLGEDHPWEAALIMQGLAQASHNLPEALDWGRRSVALFRSVGDQMYAANALFIMAQRAMYAGIADDEVEAWLSESRALAGAAGSEGDEAHAAVGFGQLEWLRGNHDRATDLMAGCLPTLRRLGDQRCTGRALYVLGARAYERGDLGAAEQHLAASVDAIAVAGQSFVLVRALESLAAVLADQGRWRPAAVLLGAAHTARDSASTHMRPTQAPDDDLRRSLVRHLGRAGFEAANREGERLTPTQALQAASSGQRDLPARGGA</sequence>
<evidence type="ECO:0000259" key="2">
    <source>
        <dbReference type="PROSITE" id="PS50043"/>
    </source>
</evidence>
<dbReference type="CDD" id="cd06170">
    <property type="entry name" value="LuxR_C_like"/>
    <property type="match status" value="1"/>
</dbReference>
<dbReference type="Gene3D" id="3.40.50.300">
    <property type="entry name" value="P-loop containing nucleotide triphosphate hydrolases"/>
    <property type="match status" value="1"/>
</dbReference>
<dbReference type="InterPro" id="IPR027417">
    <property type="entry name" value="P-loop_NTPase"/>
</dbReference>
<dbReference type="PANTHER" id="PTHR47691:SF3">
    <property type="entry name" value="HTH-TYPE TRANSCRIPTIONAL REGULATOR RV0890C-RELATED"/>
    <property type="match status" value="1"/>
</dbReference>
<evidence type="ECO:0000313" key="3">
    <source>
        <dbReference type="EMBL" id="TDE01174.1"/>
    </source>
</evidence>
<dbReference type="Pfam" id="PF25872">
    <property type="entry name" value="HTH_77"/>
    <property type="match status" value="1"/>
</dbReference>
<dbReference type="InterPro" id="IPR058852">
    <property type="entry name" value="HTH_77"/>
</dbReference>
<dbReference type="SMART" id="SM00421">
    <property type="entry name" value="HTH_LUXR"/>
    <property type="match status" value="1"/>
</dbReference>
<dbReference type="InterPro" id="IPR036388">
    <property type="entry name" value="WH-like_DNA-bd_sf"/>
</dbReference>
<dbReference type="InterPro" id="IPR016032">
    <property type="entry name" value="Sig_transdc_resp-reg_C-effctor"/>
</dbReference>
<evidence type="ECO:0000313" key="4">
    <source>
        <dbReference type="Proteomes" id="UP000294739"/>
    </source>
</evidence>
<dbReference type="Gene3D" id="1.10.10.10">
    <property type="entry name" value="Winged helix-like DNA-binding domain superfamily/Winged helix DNA-binding domain"/>
    <property type="match status" value="2"/>
</dbReference>
<dbReference type="GO" id="GO:0006355">
    <property type="term" value="P:regulation of DNA-templated transcription"/>
    <property type="evidence" value="ECO:0007669"/>
    <property type="project" value="InterPro"/>
</dbReference>
<dbReference type="EMBL" id="SMKZ01000043">
    <property type="protein sequence ID" value="TDE01174.1"/>
    <property type="molecule type" value="Genomic_DNA"/>
</dbReference>
<dbReference type="SUPFAM" id="SSF52540">
    <property type="entry name" value="P-loop containing nucleoside triphosphate hydrolases"/>
    <property type="match status" value="1"/>
</dbReference>
<dbReference type="Pfam" id="PF00196">
    <property type="entry name" value="GerE"/>
    <property type="match status" value="1"/>
</dbReference>
<comment type="caution">
    <text evidence="3">The sequence shown here is derived from an EMBL/GenBank/DDBJ whole genome shotgun (WGS) entry which is preliminary data.</text>
</comment>
<keyword evidence="4" id="KW-1185">Reference proteome</keyword>
<dbReference type="RefSeq" id="WP_131899221.1">
    <property type="nucleotide sequence ID" value="NZ_SMKZ01000043.1"/>
</dbReference>
<organism evidence="3 4">
    <name type="scientific">Jiangella asiatica</name>
    <dbReference type="NCBI Taxonomy" id="2530372"/>
    <lineage>
        <taxon>Bacteria</taxon>
        <taxon>Bacillati</taxon>
        <taxon>Actinomycetota</taxon>
        <taxon>Actinomycetes</taxon>
        <taxon>Jiangellales</taxon>
        <taxon>Jiangellaceae</taxon>
        <taxon>Jiangella</taxon>
    </lineage>
</organism>
<gene>
    <name evidence="3" type="ORF">E1269_23715</name>
</gene>
<accession>A0A4R5CRV6</accession>
<dbReference type="AlphaFoldDB" id="A0A4R5CRV6"/>
<dbReference type="Proteomes" id="UP000294739">
    <property type="component" value="Unassembled WGS sequence"/>
</dbReference>
<feature type="domain" description="HTH luxR-type" evidence="2">
    <location>
        <begin position="10"/>
        <end position="75"/>
    </location>
</feature>